<proteinExistence type="predicted"/>
<evidence type="ECO:0000313" key="1">
    <source>
        <dbReference type="EMBL" id="AZE53488.1"/>
    </source>
</evidence>
<dbReference type="EMBL" id="CP027754">
    <property type="protein sequence ID" value="AZE53488.1"/>
    <property type="molecule type" value="Genomic_DNA"/>
</dbReference>
<dbReference type="RefSeq" id="WP_124376591.1">
    <property type="nucleotide sequence ID" value="NZ_CP027754.1"/>
</dbReference>
<reference evidence="1 2" key="1">
    <citation type="submission" date="2018-03" db="EMBL/GenBank/DDBJ databases">
        <title>Diversity of phytobeneficial traits revealed by whole-genome analysis of worldwide-isolated phenazine-producing Pseudomonas spp.</title>
        <authorList>
            <person name="Biessy A."/>
            <person name="Novinscak A."/>
            <person name="Blom J."/>
            <person name="Leger G."/>
            <person name="Thomashow L.S."/>
            <person name="Cazorla F.M."/>
            <person name="Josic D."/>
            <person name="Filion M."/>
        </authorList>
    </citation>
    <scope>NUCLEOTIDE SEQUENCE [LARGE SCALE GENOMIC DNA]</scope>
    <source>
        <strain evidence="1 2">30B</strain>
    </source>
</reference>
<sequence>MATNEFLPFGTNVGANVMSQSEYSAMAARVNGFSSGTANSAQLNKAWRQASVIASVVAQFASDGSGQDVLDDGDTVKVLSSLSLAISNAIKSTSISWSKIISKPTTVDGYGITDALKLSGGTLTGPLNMANGTSIYLNTASQASWVAGLITGTQGGETAGAGFTGNASTVASAFLGIGSTPWSSGNGVRVTSGGVAITGAISGNGSGLTNLAWNNILGKPSTLAGYGITDAYNKTEVYTKSETNNAITSTANALVGRDGIDVAGLVGGDETRPYMRNVTNGSVLILQRALGFTPVQQGGGIGQATNKVYLGMSAALNRPAITVDTTNFGGVAFLSDIPVVSPITKEFGSAPQIISNGGLVALTHGLGAVPKIVTGELICVTAENGWAVGDIQHISLSPDNDDAGVVTGFATRKDATSIYARCGTSGPYGVNINNGATAVPTAANWRLVLRAFA</sequence>
<protein>
    <submittedName>
        <fullName evidence="1">Phage tail fiber protein</fullName>
    </submittedName>
</protein>
<name>A0A3G7U479_9PSED</name>
<dbReference type="AlphaFoldDB" id="A0A3G7U479"/>
<dbReference type="Proteomes" id="UP000268696">
    <property type="component" value="Chromosome"/>
</dbReference>
<accession>A0A3G7U479</accession>
<evidence type="ECO:0000313" key="2">
    <source>
        <dbReference type="Proteomes" id="UP000268696"/>
    </source>
</evidence>
<organism evidence="1 2">
    <name type="scientific">Pseudomonas synxantha</name>
    <dbReference type="NCBI Taxonomy" id="47883"/>
    <lineage>
        <taxon>Bacteria</taxon>
        <taxon>Pseudomonadati</taxon>
        <taxon>Pseudomonadota</taxon>
        <taxon>Gammaproteobacteria</taxon>
        <taxon>Pseudomonadales</taxon>
        <taxon>Pseudomonadaceae</taxon>
        <taxon>Pseudomonas</taxon>
    </lineage>
</organism>
<gene>
    <name evidence="1" type="ORF">C4K03_1317</name>
</gene>